<dbReference type="InterPro" id="IPR005269">
    <property type="entry name" value="LOG"/>
</dbReference>
<feature type="region of interest" description="Disordered" evidence="1">
    <location>
        <begin position="73"/>
        <end position="103"/>
    </location>
</feature>
<dbReference type="VEuPathDB" id="FungiDB:GVI51_J04873"/>
<dbReference type="GO" id="GO:0009691">
    <property type="term" value="P:cytokinin biosynthetic process"/>
    <property type="evidence" value="ECO:0007669"/>
    <property type="project" value="InterPro"/>
</dbReference>
<dbReference type="VEuPathDB" id="FungiDB:CAGL0J05038g"/>
<dbReference type="PANTHER" id="PTHR31223:SF70">
    <property type="entry name" value="LOG FAMILY PROTEIN YJL055W"/>
    <property type="match status" value="1"/>
</dbReference>
<dbReference type="Proteomes" id="UP000054886">
    <property type="component" value="Unassembled WGS sequence"/>
</dbReference>
<proteinExistence type="predicted"/>
<sequence>MKSVCVYCGSASGDKSFVAAAEELGALIHARRWSLVYGGGTTGLMGGVARGAMGPSKDGSVHGIIPDALVAKERSDGGGAGQEQEDGQEEYSEPVNGTTVVSSDYGETTVVPDMHTRKRLMASMSDAFVALPGGFGTLEELLECVTWSQLGIHNKPVVVLNTNGYFDALLRFFRDAIAAGFISEANGSILQVASTPQEAIDLIVNYKVPEGRFNLKWSDEGL</sequence>
<dbReference type="InterPro" id="IPR031100">
    <property type="entry name" value="LOG_fam"/>
</dbReference>
<evidence type="ECO:0000313" key="2">
    <source>
        <dbReference type="EMBL" id="KTA97236.1"/>
    </source>
</evidence>
<dbReference type="PANTHER" id="PTHR31223">
    <property type="entry name" value="LOG FAMILY PROTEIN YJL055W"/>
    <property type="match status" value="1"/>
</dbReference>
<protein>
    <submittedName>
        <fullName evidence="2">LOG family protein</fullName>
    </submittedName>
</protein>
<accession>A0A0W0CCB5</accession>
<reference evidence="2 3" key="1">
    <citation type="submission" date="2015-10" db="EMBL/GenBank/DDBJ databases">
        <title>Draft genomes sequences of Candida glabrata isolates 1A, 1B, 2A, 2B, 3A and 3B.</title>
        <authorList>
            <person name="Haavelsrud O.E."/>
            <person name="Gaustad P."/>
        </authorList>
    </citation>
    <scope>NUCLEOTIDE SEQUENCE [LARGE SCALE GENOMIC DNA]</scope>
    <source>
        <strain evidence="2">910700640</strain>
    </source>
</reference>
<organism evidence="2 3">
    <name type="scientific">Candida glabrata</name>
    <name type="common">Yeast</name>
    <name type="synonym">Torulopsis glabrata</name>
    <dbReference type="NCBI Taxonomy" id="5478"/>
    <lineage>
        <taxon>Eukaryota</taxon>
        <taxon>Fungi</taxon>
        <taxon>Dikarya</taxon>
        <taxon>Ascomycota</taxon>
        <taxon>Saccharomycotina</taxon>
        <taxon>Saccharomycetes</taxon>
        <taxon>Saccharomycetales</taxon>
        <taxon>Saccharomycetaceae</taxon>
        <taxon>Nakaseomyces</taxon>
    </lineage>
</organism>
<gene>
    <name evidence="2" type="ORF">AO440_005299</name>
</gene>
<evidence type="ECO:0000313" key="3">
    <source>
        <dbReference type="Proteomes" id="UP000054886"/>
    </source>
</evidence>
<dbReference type="NCBIfam" id="TIGR00730">
    <property type="entry name" value="Rossman fold protein, TIGR00730 family"/>
    <property type="match status" value="1"/>
</dbReference>
<dbReference type="AlphaFoldDB" id="A0A0W0CCB5"/>
<dbReference type="GO" id="GO:0014074">
    <property type="term" value="P:response to purine-containing compound"/>
    <property type="evidence" value="ECO:0007669"/>
    <property type="project" value="EnsemblFungi"/>
</dbReference>
<dbReference type="GO" id="GO:0005829">
    <property type="term" value="C:cytosol"/>
    <property type="evidence" value="ECO:0007669"/>
    <property type="project" value="TreeGrafter"/>
</dbReference>
<dbReference type="VEuPathDB" id="FungiDB:GWK60_J04851"/>
<dbReference type="Gene3D" id="3.40.50.450">
    <property type="match status" value="1"/>
</dbReference>
<comment type="caution">
    <text evidence="2">The sequence shown here is derived from an EMBL/GenBank/DDBJ whole genome shotgun (WGS) entry which is preliminary data.</text>
</comment>
<evidence type="ECO:0000256" key="1">
    <source>
        <dbReference type="SAM" id="MobiDB-lite"/>
    </source>
</evidence>
<feature type="compositionally biased region" description="Acidic residues" evidence="1">
    <location>
        <begin position="83"/>
        <end position="92"/>
    </location>
</feature>
<dbReference type="SUPFAM" id="SSF102405">
    <property type="entry name" value="MCP/YpsA-like"/>
    <property type="match status" value="1"/>
</dbReference>
<dbReference type="VEuPathDB" id="FungiDB:B1J91_J05038g"/>
<dbReference type="EMBL" id="LLZZ01000162">
    <property type="protein sequence ID" value="KTA97236.1"/>
    <property type="molecule type" value="Genomic_DNA"/>
</dbReference>
<name>A0A0W0CCB5_CANGB</name>
<dbReference type="Pfam" id="PF03641">
    <property type="entry name" value="Lysine_decarbox"/>
    <property type="match status" value="1"/>
</dbReference>
<dbReference type="GO" id="GO:0016799">
    <property type="term" value="F:hydrolase activity, hydrolyzing N-glycosyl compounds"/>
    <property type="evidence" value="ECO:0007669"/>
    <property type="project" value="TreeGrafter"/>
</dbReference>